<dbReference type="PANTHER" id="PTHR43108:SF8">
    <property type="entry name" value="SD21168P"/>
    <property type="match status" value="1"/>
</dbReference>
<accession>A0A8K0SVP5</accession>
<reference evidence="4" key="1">
    <citation type="journal article" date="2021" name="Nat. Commun.">
        <title>Genetic determinants of endophytism in the Arabidopsis root mycobiome.</title>
        <authorList>
            <person name="Mesny F."/>
            <person name="Miyauchi S."/>
            <person name="Thiergart T."/>
            <person name="Pickel B."/>
            <person name="Atanasova L."/>
            <person name="Karlsson M."/>
            <person name="Huettel B."/>
            <person name="Barry K.W."/>
            <person name="Haridas S."/>
            <person name="Chen C."/>
            <person name="Bauer D."/>
            <person name="Andreopoulos W."/>
            <person name="Pangilinan J."/>
            <person name="LaButti K."/>
            <person name="Riley R."/>
            <person name="Lipzen A."/>
            <person name="Clum A."/>
            <person name="Drula E."/>
            <person name="Henrissat B."/>
            <person name="Kohler A."/>
            <person name="Grigoriev I.V."/>
            <person name="Martin F.M."/>
            <person name="Hacquard S."/>
        </authorList>
    </citation>
    <scope>NUCLEOTIDE SEQUENCE</scope>
    <source>
        <strain evidence="4">MPI-CAGE-CH-0235</strain>
    </source>
</reference>
<evidence type="ECO:0000256" key="2">
    <source>
        <dbReference type="SAM" id="MobiDB-lite"/>
    </source>
</evidence>
<gene>
    <name evidence="4" type="ORF">B0I35DRAFT_347993</name>
</gene>
<dbReference type="OrthoDB" id="96314at2759"/>
<dbReference type="PANTHER" id="PTHR43108">
    <property type="entry name" value="N-ACETYLGLUCOSAMINE-6-SULFATASE FAMILY MEMBER"/>
    <property type="match status" value="1"/>
</dbReference>
<dbReference type="InterPro" id="IPR000917">
    <property type="entry name" value="Sulfatase_N"/>
</dbReference>
<dbReference type="EMBL" id="JAGPNK010000003">
    <property type="protein sequence ID" value="KAH7324252.1"/>
    <property type="molecule type" value="Genomic_DNA"/>
</dbReference>
<name>A0A8K0SVP5_9HYPO</name>
<dbReference type="InterPro" id="IPR017850">
    <property type="entry name" value="Alkaline_phosphatase_core_sf"/>
</dbReference>
<feature type="domain" description="Sulfatase N-terminal" evidence="3">
    <location>
        <begin position="14"/>
        <end position="352"/>
    </location>
</feature>
<dbReference type="GO" id="GO:0008449">
    <property type="term" value="F:N-acetylglucosamine-6-sulfatase activity"/>
    <property type="evidence" value="ECO:0007669"/>
    <property type="project" value="TreeGrafter"/>
</dbReference>
<evidence type="ECO:0000313" key="5">
    <source>
        <dbReference type="Proteomes" id="UP000813444"/>
    </source>
</evidence>
<comment type="caution">
    <text evidence="4">The sequence shown here is derived from an EMBL/GenBank/DDBJ whole genome shotgun (WGS) entry which is preliminary data.</text>
</comment>
<dbReference type="Pfam" id="PF00884">
    <property type="entry name" value="Sulfatase"/>
    <property type="match status" value="1"/>
</dbReference>
<dbReference type="CDD" id="cd16147">
    <property type="entry name" value="G6S"/>
    <property type="match status" value="1"/>
</dbReference>
<sequence length="609" mass="68824">MAGLAFGRKNCHKPNIVFIMSDDQDRQLGSLDYMPVLQRELVAKGVEFENHFGTVSNCCPSRASLLRGQAAHSTNITHVRPPGGNYDKWRLAGEDLNYLPHWIKKAGYKAEMVGKFLNGYSQANYHIPPKGWDHVDALLEPYINNFNNVVMSQNGERPVQYRGFHSNDVVRIKALDRLDRLLNDRNPFFLAIMPYAPHVAGSNPPTPQARHADMFPGLQAPRFANWNPVDEIQQGKSVFLKDLERMNSEAEASADRLFRGRIQSIQGIDEIIEDVISKLDEAGQLDNTYIIYTTDNGYHIGAHRLPGGKALPYIQDTNLPLIVRGPKMPKGVKSKVASAHLDFAPTFLEIMGLDKAEWPEFLDGRSLLSDWRDPVPKKRLEIGSAKEIINIEFWGDKIVEIPEYAGVRLVNNSYKTLRIVSEESSWMFLHWCTNEMELYNTTADHWEINNLARGDVAHEHQRLIHRLNAILMVTKSCTGDSCRDPWSALQPPQARSRVNSLAAAMAYEYDDFYEQMPKVHFGKCMLYQDEENEKPFYPPGAEKGLGKAHRKPTDNWVSSSPGTVGVRPNQTPAGGPEQRHATMEDLMADVHVLTDEEMGPTVPSEELRD</sequence>
<evidence type="ECO:0000259" key="3">
    <source>
        <dbReference type="Pfam" id="PF00884"/>
    </source>
</evidence>
<dbReference type="GO" id="GO:0005539">
    <property type="term" value="F:glycosaminoglycan binding"/>
    <property type="evidence" value="ECO:0007669"/>
    <property type="project" value="TreeGrafter"/>
</dbReference>
<dbReference type="AlphaFoldDB" id="A0A8K0SVP5"/>
<comment type="similarity">
    <text evidence="1">Belongs to the sulfatase family.</text>
</comment>
<evidence type="ECO:0000313" key="4">
    <source>
        <dbReference type="EMBL" id="KAH7324252.1"/>
    </source>
</evidence>
<dbReference type="SUPFAM" id="SSF53649">
    <property type="entry name" value="Alkaline phosphatase-like"/>
    <property type="match status" value="1"/>
</dbReference>
<dbReference type="Proteomes" id="UP000813444">
    <property type="component" value="Unassembled WGS sequence"/>
</dbReference>
<feature type="compositionally biased region" description="Polar residues" evidence="2">
    <location>
        <begin position="555"/>
        <end position="572"/>
    </location>
</feature>
<dbReference type="Gene3D" id="3.40.720.10">
    <property type="entry name" value="Alkaline Phosphatase, subunit A"/>
    <property type="match status" value="1"/>
</dbReference>
<keyword evidence="5" id="KW-1185">Reference proteome</keyword>
<feature type="region of interest" description="Disordered" evidence="2">
    <location>
        <begin position="540"/>
        <end position="578"/>
    </location>
</feature>
<protein>
    <submittedName>
        <fullName evidence="4">Arylsulfatase</fullName>
    </submittedName>
</protein>
<organism evidence="4 5">
    <name type="scientific">Stachybotrys elegans</name>
    <dbReference type="NCBI Taxonomy" id="80388"/>
    <lineage>
        <taxon>Eukaryota</taxon>
        <taxon>Fungi</taxon>
        <taxon>Dikarya</taxon>
        <taxon>Ascomycota</taxon>
        <taxon>Pezizomycotina</taxon>
        <taxon>Sordariomycetes</taxon>
        <taxon>Hypocreomycetidae</taxon>
        <taxon>Hypocreales</taxon>
        <taxon>Stachybotryaceae</taxon>
        <taxon>Stachybotrys</taxon>
    </lineage>
</organism>
<evidence type="ECO:0000256" key="1">
    <source>
        <dbReference type="ARBA" id="ARBA00008779"/>
    </source>
</evidence>
<proteinExistence type="inferred from homology"/>